<reference evidence="2 3" key="1">
    <citation type="submission" date="2021-07" db="EMBL/GenBank/DDBJ databases">
        <authorList>
            <person name="Imarazene B."/>
            <person name="Zahm M."/>
            <person name="Klopp C."/>
            <person name="Cabau C."/>
            <person name="Beille S."/>
            <person name="Jouanno E."/>
            <person name="Castinel A."/>
            <person name="Lluch J."/>
            <person name="Gil L."/>
            <person name="Kuchtly C."/>
            <person name="Lopez Roques C."/>
            <person name="Donnadieu C."/>
            <person name="Parrinello H."/>
            <person name="Journot L."/>
            <person name="Du K."/>
            <person name="Schartl M."/>
            <person name="Retaux S."/>
            <person name="Guiguen Y."/>
        </authorList>
    </citation>
    <scope>NUCLEOTIDE SEQUENCE [LARGE SCALE GENOMIC DNA]</scope>
    <source>
        <strain evidence="2">Pach_M1</strain>
        <tissue evidence="2">Testis</tissue>
    </source>
</reference>
<dbReference type="Proteomes" id="UP000752171">
    <property type="component" value="Unassembled WGS sequence"/>
</dbReference>
<feature type="compositionally biased region" description="Acidic residues" evidence="1">
    <location>
        <begin position="85"/>
        <end position="102"/>
    </location>
</feature>
<protein>
    <submittedName>
        <fullName evidence="2">Uncharacterized protein</fullName>
    </submittedName>
</protein>
<dbReference type="AlphaFoldDB" id="A0A8T2LEG3"/>
<gene>
    <name evidence="2" type="ORF">AMEX_G16941</name>
</gene>
<organism evidence="2 3">
    <name type="scientific">Astyanax mexicanus</name>
    <name type="common">Blind cave fish</name>
    <name type="synonym">Astyanax fasciatus mexicanus</name>
    <dbReference type="NCBI Taxonomy" id="7994"/>
    <lineage>
        <taxon>Eukaryota</taxon>
        <taxon>Metazoa</taxon>
        <taxon>Chordata</taxon>
        <taxon>Craniata</taxon>
        <taxon>Vertebrata</taxon>
        <taxon>Euteleostomi</taxon>
        <taxon>Actinopterygii</taxon>
        <taxon>Neopterygii</taxon>
        <taxon>Teleostei</taxon>
        <taxon>Ostariophysi</taxon>
        <taxon>Characiformes</taxon>
        <taxon>Characoidei</taxon>
        <taxon>Acestrorhamphidae</taxon>
        <taxon>Acestrorhamphinae</taxon>
        <taxon>Astyanax</taxon>
    </lineage>
</organism>
<accession>A0A8T2LEG3</accession>
<feature type="region of interest" description="Disordered" evidence="1">
    <location>
        <begin position="71"/>
        <end position="129"/>
    </location>
</feature>
<dbReference type="InterPro" id="IPR004242">
    <property type="entry name" value="Transposase_21"/>
</dbReference>
<comment type="caution">
    <text evidence="2">The sequence shown here is derived from an EMBL/GenBank/DDBJ whole genome shotgun (WGS) entry which is preliminary data.</text>
</comment>
<evidence type="ECO:0000313" key="3">
    <source>
        <dbReference type="Proteomes" id="UP000752171"/>
    </source>
</evidence>
<dbReference type="EMBL" id="JAICCE010000013">
    <property type="protein sequence ID" value="KAG9269859.1"/>
    <property type="molecule type" value="Genomic_DNA"/>
</dbReference>
<feature type="compositionally biased region" description="Acidic residues" evidence="1">
    <location>
        <begin position="111"/>
        <end position="129"/>
    </location>
</feature>
<dbReference type="PANTHER" id="PTHR46579">
    <property type="entry name" value="F5/8 TYPE C DOMAIN-CONTAINING PROTEIN-RELATED"/>
    <property type="match status" value="1"/>
</dbReference>
<evidence type="ECO:0000256" key="1">
    <source>
        <dbReference type="SAM" id="MobiDB-lite"/>
    </source>
</evidence>
<evidence type="ECO:0000313" key="2">
    <source>
        <dbReference type="EMBL" id="KAG9269859.1"/>
    </source>
</evidence>
<name>A0A8T2LEG3_ASTMX</name>
<proteinExistence type="predicted"/>
<sequence>MSSPSSCRKRKYLQKFCPHCNSYVSKSTYYRHQDERNLLTYSENALDKCHQDLSSENIRDTPHCSTVIKEVESDAQIESSAVENYESEVENDDTQNEDEPEESTLASDVNANDEMEQEHDSEVEDDMEVWSEEEPEDSVFTPADDKMEQDDHIPFITGLLFVLARWKSHFTVSDRAFESVLTILRHVMLILTSILSVEPMRRIAASIPSSLYMFRKRLSMNRDDFAQYVVCPVCSSVYSHENAVLNIHDGRGKIVRKKSAKCSHVDFPGHKHKKLRKQCGALLMKTVIGKGEREFLYPKRTFCYRSISKSLEDMLQRPGFIESCERWREREVKEGMYTDVYDGQIWKQFMYVQGRPFLAEANNMGLMLNVDWFQPYKSIHDSVGVMYLVVMNLPREERFKEENIIVAGIIPGPHEPKKHINGFLNVLVGDLCKLWHGQYLKDSSLMGKQLYRAAILCLASDIPAARKTGGFLGHMATKGCSKCLKDFLRTSDNKVCYAGFNDESWPSRNHRDHCEYAKKARAAENKAEKERIEALYGARYSSLQELPYFDCVRMHIIDPMHNLLEGTAKRVMQVWRETGVISKDGFSALQSRVDAMRIPSHVDSGIPSKLEAAFEGFTASQWKMWVCVYSLFALKDIISEEHYNIWKVFVSATKVLCSRVIQNDDLEDAHRCLKLFCNFFERKYGKEWCTMNMHLHLHLKSCIQDYGPVHGFWCFSFERANGVLGDYHSNNRDSELCMMRKWLTDWQVAGKCSLSDPFFGDIHCFFNGSYQLKAVITSKQLETLSHLSDDSILGNYEYSDNLETLLPPVKKATMSLEENAALLTMFEVMYPSSTIHRVSFHYYYCDRYVLAGDVYSRSDYRTGNSSCVCAKWFSHREITGEPVIDPRASQHPGHIANIWKVFLFVKNHGSLRKAEHVVAQVQWFKEHGDKYFFGLNTSCTVWDTNYEPWSHASFIPMKRISSQCAFCTYKIKFSRFREEIVNVVIPVASAKCV</sequence>
<dbReference type="Pfam" id="PF02992">
    <property type="entry name" value="Transposase_21"/>
    <property type="match status" value="1"/>
</dbReference>
<dbReference type="PANTHER" id="PTHR46579:SF2">
    <property type="entry name" value="C2H2-TYPE DOMAIN-CONTAINING PROTEIN"/>
    <property type="match status" value="1"/>
</dbReference>